<feature type="compositionally biased region" description="Low complexity" evidence="1">
    <location>
        <begin position="242"/>
        <end position="257"/>
    </location>
</feature>
<evidence type="ECO:0000256" key="1">
    <source>
        <dbReference type="SAM" id="MobiDB-lite"/>
    </source>
</evidence>
<dbReference type="SUPFAM" id="SSF52833">
    <property type="entry name" value="Thioredoxin-like"/>
    <property type="match status" value="1"/>
</dbReference>
<proteinExistence type="predicted"/>
<dbReference type="InterPro" id="IPR036249">
    <property type="entry name" value="Thioredoxin-like_sf"/>
</dbReference>
<dbReference type="InterPro" id="IPR006577">
    <property type="entry name" value="UAS"/>
</dbReference>
<dbReference type="InterPro" id="IPR050730">
    <property type="entry name" value="UBX_domain-protein"/>
</dbReference>
<protein>
    <recommendedName>
        <fullName evidence="2">UAS domain-containing protein</fullName>
    </recommendedName>
</protein>
<accession>A0ABQ5L0M9</accession>
<name>A0ABQ5L0M9_9EUKA</name>
<feature type="domain" description="UAS" evidence="2">
    <location>
        <begin position="48"/>
        <end position="178"/>
    </location>
</feature>
<organism evidence="3 4">
    <name type="scientific">Aduncisulcus paluster</name>
    <dbReference type="NCBI Taxonomy" id="2918883"/>
    <lineage>
        <taxon>Eukaryota</taxon>
        <taxon>Metamonada</taxon>
        <taxon>Carpediemonas-like organisms</taxon>
        <taxon>Aduncisulcus</taxon>
    </lineage>
</organism>
<dbReference type="PANTHER" id="PTHR23322">
    <property type="entry name" value="FAS-ASSOCIATED PROTEIN"/>
    <property type="match status" value="1"/>
</dbReference>
<reference evidence="3" key="1">
    <citation type="submission" date="2022-03" db="EMBL/GenBank/DDBJ databases">
        <title>Draft genome sequence of Aduncisulcus paluster, a free-living microaerophilic Fornicata.</title>
        <authorList>
            <person name="Yuyama I."/>
            <person name="Kume K."/>
            <person name="Tamura T."/>
            <person name="Inagaki Y."/>
            <person name="Hashimoto T."/>
        </authorList>
    </citation>
    <scope>NUCLEOTIDE SEQUENCE</scope>
    <source>
        <strain evidence="3">NY0171</strain>
    </source>
</reference>
<feature type="compositionally biased region" description="Basic and acidic residues" evidence="1">
    <location>
        <begin position="270"/>
        <end position="281"/>
    </location>
</feature>
<evidence type="ECO:0000259" key="2">
    <source>
        <dbReference type="SMART" id="SM00594"/>
    </source>
</evidence>
<dbReference type="Proteomes" id="UP001057375">
    <property type="component" value="Unassembled WGS sequence"/>
</dbReference>
<gene>
    <name evidence="3" type="ORF">ADUPG1_010163</name>
</gene>
<evidence type="ECO:0000313" key="4">
    <source>
        <dbReference type="Proteomes" id="UP001057375"/>
    </source>
</evidence>
<feature type="region of interest" description="Disordered" evidence="1">
    <location>
        <begin position="224"/>
        <end position="291"/>
    </location>
</feature>
<feature type="region of interest" description="Disordered" evidence="1">
    <location>
        <begin position="1"/>
        <end position="22"/>
    </location>
</feature>
<feature type="compositionally biased region" description="Acidic residues" evidence="1">
    <location>
        <begin position="226"/>
        <end position="238"/>
    </location>
</feature>
<dbReference type="Gene3D" id="3.40.30.10">
    <property type="entry name" value="Glutaredoxin"/>
    <property type="match status" value="1"/>
</dbReference>
<dbReference type="EMBL" id="BQXS01011464">
    <property type="protein sequence ID" value="GKT37364.1"/>
    <property type="molecule type" value="Genomic_DNA"/>
</dbReference>
<comment type="caution">
    <text evidence="3">The sequence shown here is derived from an EMBL/GenBank/DDBJ whole genome shotgun (WGS) entry which is preliminary data.</text>
</comment>
<sequence length="425" mass="46917">MADRHDASRPSVPPSHVRAELAAQPTIQRPKGLFRWLSDLISPSWEKEFVKRFEKSFCKGDTTKHPIMAGETLNESISAAYGESKDILLFIHSPDNVHSDSFCRNVITDQNVIDVIQDKLCFFMGSTRLPELLSIFLRGRKRSFYPFAAILHTMSSSTFNLGALASKKDISSPQSFLSWLDVAVRMLPNETEADMLAREAGVAVPDTHSSIVASAAVELDQKEQAIDEDGLLGEDEKDEIASTTSGTRSVSTSSSSSAPKRSAISGRFHPRMESKPEREESSSSEVHFTGKKSTILGSQSASVAIVKDEPSMESSSEDLYDSFPLFNWQEALKSAKEKALLENSGSKVVVRIKMRYPDASSEEIKVLGTLKAKTLFYYVSEKLHVPVSKIDIVVGTLPRRSLEYNEMNLFENGIVGAVLLIVSTK</sequence>
<evidence type="ECO:0000313" key="3">
    <source>
        <dbReference type="EMBL" id="GKT37364.1"/>
    </source>
</evidence>
<dbReference type="SMART" id="SM00594">
    <property type="entry name" value="UAS"/>
    <property type="match status" value="1"/>
</dbReference>
<keyword evidence="4" id="KW-1185">Reference proteome</keyword>